<protein>
    <submittedName>
        <fullName evidence="6">Beta-phosphoglucomutase, HAD superfamily</fullName>
    </submittedName>
</protein>
<keyword evidence="3" id="KW-0479">Metal-binding</keyword>
<dbReference type="GO" id="GO:0003824">
    <property type="term" value="F:catalytic activity"/>
    <property type="evidence" value="ECO:0007669"/>
    <property type="project" value="UniProtKB-ARBA"/>
</dbReference>
<evidence type="ECO:0000256" key="3">
    <source>
        <dbReference type="ARBA" id="ARBA00022723"/>
    </source>
</evidence>
<sequence length="217" mass="25062">MKFKGIIFDFNGTLFYDTPFHNIAWQRITKEITGKDLDDELRIKMHGKNNKDILYCIQADMSKENNDYYSKYKEKVYRDICLEHPDKLHLLEGAVEFFNYLVKHNIPFTIASASIKENIDFFVKTFGLDRWFNVDKIIYDDGNHVNKISMFNDAAKNLNVKIEDCIIFEDSKTGIGYAKEVGAGLVVGIGSDFEVLSKYGADFCITDFTEFDSGEYL</sequence>
<dbReference type="CDD" id="cd07505">
    <property type="entry name" value="HAD_BPGM-like"/>
    <property type="match status" value="1"/>
</dbReference>
<accession>A0A1I0C0V8</accession>
<dbReference type="Gene3D" id="3.40.50.1000">
    <property type="entry name" value="HAD superfamily/HAD-like"/>
    <property type="match status" value="1"/>
</dbReference>
<dbReference type="Proteomes" id="UP000198558">
    <property type="component" value="Unassembled WGS sequence"/>
</dbReference>
<name>A0A1I0C0V8_9FIRM</name>
<proteinExistence type="inferred from homology"/>
<evidence type="ECO:0000256" key="4">
    <source>
        <dbReference type="ARBA" id="ARBA00022842"/>
    </source>
</evidence>
<dbReference type="PANTHER" id="PTHR46193">
    <property type="entry name" value="6-PHOSPHOGLUCONATE PHOSPHATASE"/>
    <property type="match status" value="1"/>
</dbReference>
<keyword evidence="7" id="KW-1185">Reference proteome</keyword>
<dbReference type="RefSeq" id="WP_092351761.1">
    <property type="nucleotide sequence ID" value="NZ_FOIN01000002.1"/>
</dbReference>
<evidence type="ECO:0000256" key="2">
    <source>
        <dbReference type="ARBA" id="ARBA00006171"/>
    </source>
</evidence>
<evidence type="ECO:0000313" key="7">
    <source>
        <dbReference type="Proteomes" id="UP000198558"/>
    </source>
</evidence>
<dbReference type="InterPro" id="IPR036412">
    <property type="entry name" value="HAD-like_sf"/>
</dbReference>
<dbReference type="AlphaFoldDB" id="A0A1I0C0V8"/>
<gene>
    <name evidence="6" type="ORF">SAMN04489758_10221</name>
</gene>
<dbReference type="PANTHER" id="PTHR46193:SF18">
    <property type="entry name" value="HEXITOL PHOSPHATASE B"/>
    <property type="match status" value="1"/>
</dbReference>
<dbReference type="InterPro" id="IPR023214">
    <property type="entry name" value="HAD_sf"/>
</dbReference>
<evidence type="ECO:0000313" key="6">
    <source>
        <dbReference type="EMBL" id="SET12986.1"/>
    </source>
</evidence>
<evidence type="ECO:0000256" key="5">
    <source>
        <dbReference type="ARBA" id="ARBA00023277"/>
    </source>
</evidence>
<dbReference type="Pfam" id="PF00702">
    <property type="entry name" value="Hydrolase"/>
    <property type="match status" value="1"/>
</dbReference>
<dbReference type="GO" id="GO:0046872">
    <property type="term" value="F:metal ion binding"/>
    <property type="evidence" value="ECO:0007669"/>
    <property type="project" value="UniProtKB-KW"/>
</dbReference>
<organism evidence="6 7">
    <name type="scientific">Thomasclavelia cocleata</name>
    <dbReference type="NCBI Taxonomy" id="69824"/>
    <lineage>
        <taxon>Bacteria</taxon>
        <taxon>Bacillati</taxon>
        <taxon>Bacillota</taxon>
        <taxon>Erysipelotrichia</taxon>
        <taxon>Erysipelotrichales</taxon>
        <taxon>Coprobacillaceae</taxon>
        <taxon>Thomasclavelia</taxon>
    </lineage>
</organism>
<dbReference type="InterPro" id="IPR023198">
    <property type="entry name" value="PGP-like_dom2"/>
</dbReference>
<dbReference type="InterPro" id="IPR051600">
    <property type="entry name" value="Beta-PGM-like"/>
</dbReference>
<dbReference type="SFLD" id="SFLDG01129">
    <property type="entry name" value="C1.5:_HAD__Beta-PGM__Phosphata"/>
    <property type="match status" value="1"/>
</dbReference>
<dbReference type="Gene3D" id="1.10.150.240">
    <property type="entry name" value="Putative phosphatase, domain 2"/>
    <property type="match status" value="1"/>
</dbReference>
<dbReference type="GeneID" id="78287328"/>
<dbReference type="OrthoDB" id="9797743at2"/>
<reference evidence="7" key="1">
    <citation type="submission" date="2016-10" db="EMBL/GenBank/DDBJ databases">
        <authorList>
            <person name="Varghese N."/>
            <person name="Submissions S."/>
        </authorList>
    </citation>
    <scope>NUCLEOTIDE SEQUENCE [LARGE SCALE GENOMIC DNA]</scope>
    <source>
        <strain evidence="7">DSM 1551</strain>
    </source>
</reference>
<keyword evidence="5" id="KW-0119">Carbohydrate metabolism</keyword>
<comment type="cofactor">
    <cofactor evidence="1">
        <name>Mg(2+)</name>
        <dbReference type="ChEBI" id="CHEBI:18420"/>
    </cofactor>
</comment>
<comment type="similarity">
    <text evidence="2">Belongs to the HAD-like hydrolase superfamily. CbbY/CbbZ/Gph/YieH family.</text>
</comment>
<dbReference type="SUPFAM" id="SSF56784">
    <property type="entry name" value="HAD-like"/>
    <property type="match status" value="1"/>
</dbReference>
<dbReference type="EMBL" id="FOIN01000002">
    <property type="protein sequence ID" value="SET12986.1"/>
    <property type="molecule type" value="Genomic_DNA"/>
</dbReference>
<dbReference type="SFLD" id="SFLDS00003">
    <property type="entry name" value="Haloacid_Dehalogenase"/>
    <property type="match status" value="1"/>
</dbReference>
<evidence type="ECO:0000256" key="1">
    <source>
        <dbReference type="ARBA" id="ARBA00001946"/>
    </source>
</evidence>
<keyword evidence="4" id="KW-0460">Magnesium</keyword>